<feature type="region of interest" description="Disordered" evidence="1">
    <location>
        <begin position="42"/>
        <end position="95"/>
    </location>
</feature>
<accession>A0A9P8RRV0</accession>
<sequence>RLLPIGEVTPQFLFARFAWAIFPALSNFMKQGPKRYVTRVRADDSDETETLWSETDEQKPIKTSKRKHGTIDTTTEESEPEQIQEDLHTDKSLDSLTSKELEALEASEMEEDLSAMRLRFPDFPPFEPTDYHSDHDDNQTETTQEQDQQLLDATWGTISWYPGHRRAARLKEKWLKEQRPPSYCNENEWHEGMSGKEFFKAHGYEFRDDDFAEDDRLPLSNKPPQ</sequence>
<feature type="compositionally biased region" description="Basic and acidic residues" evidence="1">
    <location>
        <begin position="85"/>
        <end position="95"/>
    </location>
</feature>
<evidence type="ECO:0000313" key="3">
    <source>
        <dbReference type="Proteomes" id="UP000750711"/>
    </source>
</evidence>
<evidence type="ECO:0000256" key="1">
    <source>
        <dbReference type="SAM" id="MobiDB-lite"/>
    </source>
</evidence>
<feature type="non-terminal residue" evidence="2">
    <location>
        <position position="1"/>
    </location>
</feature>
<keyword evidence="3" id="KW-1185">Reference proteome</keyword>
<dbReference type="AlphaFoldDB" id="A0A9P8RRV0"/>
<feature type="region of interest" description="Disordered" evidence="1">
    <location>
        <begin position="122"/>
        <end position="147"/>
    </location>
</feature>
<evidence type="ECO:0000313" key="2">
    <source>
        <dbReference type="EMBL" id="KAH0563151.1"/>
    </source>
</evidence>
<gene>
    <name evidence="2" type="ORF">GP486_002289</name>
</gene>
<dbReference type="EMBL" id="JAGHQM010000246">
    <property type="protein sequence ID" value="KAH0563151.1"/>
    <property type="molecule type" value="Genomic_DNA"/>
</dbReference>
<feature type="compositionally biased region" description="Acidic residues" evidence="1">
    <location>
        <begin position="74"/>
        <end position="84"/>
    </location>
</feature>
<comment type="caution">
    <text evidence="2">The sequence shown here is derived from an EMBL/GenBank/DDBJ whole genome shotgun (WGS) entry which is preliminary data.</text>
</comment>
<name>A0A9P8RRV0_9PEZI</name>
<feature type="compositionally biased region" description="Basic and acidic residues" evidence="1">
    <location>
        <begin position="129"/>
        <end position="138"/>
    </location>
</feature>
<protein>
    <submittedName>
        <fullName evidence="2">Uncharacterized protein</fullName>
    </submittedName>
</protein>
<proteinExistence type="predicted"/>
<dbReference type="Proteomes" id="UP000750711">
    <property type="component" value="Unassembled WGS sequence"/>
</dbReference>
<reference evidence="2" key="1">
    <citation type="submission" date="2021-03" db="EMBL/GenBank/DDBJ databases">
        <title>Comparative genomics and phylogenomic investigation of the class Geoglossomycetes provide insights into ecological specialization and systematics.</title>
        <authorList>
            <person name="Melie T."/>
            <person name="Pirro S."/>
            <person name="Miller A.N."/>
            <person name="Quandt A."/>
        </authorList>
    </citation>
    <scope>NUCLEOTIDE SEQUENCE</scope>
    <source>
        <strain evidence="2">CAQ_001_2017</strain>
    </source>
</reference>
<organism evidence="2 3">
    <name type="scientific">Trichoglossum hirsutum</name>
    <dbReference type="NCBI Taxonomy" id="265104"/>
    <lineage>
        <taxon>Eukaryota</taxon>
        <taxon>Fungi</taxon>
        <taxon>Dikarya</taxon>
        <taxon>Ascomycota</taxon>
        <taxon>Pezizomycotina</taxon>
        <taxon>Geoglossomycetes</taxon>
        <taxon>Geoglossales</taxon>
        <taxon>Geoglossaceae</taxon>
        <taxon>Trichoglossum</taxon>
    </lineage>
</organism>